<dbReference type="RefSeq" id="WP_367992230.1">
    <property type="nucleotide sequence ID" value="NZ_JBFPJR010000007.1"/>
</dbReference>
<protein>
    <recommendedName>
        <fullName evidence="3">Phytanoyl-CoA dioxygenase</fullName>
    </recommendedName>
</protein>
<dbReference type="Gene3D" id="2.60.120.620">
    <property type="entry name" value="q2cbj1_9rhob like domain"/>
    <property type="match status" value="1"/>
</dbReference>
<comment type="caution">
    <text evidence="1">The sequence shown here is derived from an EMBL/GenBank/DDBJ whole genome shotgun (WGS) entry which is preliminary data.</text>
</comment>
<evidence type="ECO:0008006" key="3">
    <source>
        <dbReference type="Google" id="ProtNLM"/>
    </source>
</evidence>
<sequence length="267" mass="29408">MDEIEMFVRDGFVRVAGAFGEDVAADCRTVLWEDVRRQVPSLDPEDPATWTEPVVRLGDHGEEPFRLAAGSPRLTEAIDALVGPGRWRPRESLGSTPVRFPSERSAGDDGWHVEGSFRADAGEFDYFRWRVNLASKDRALLMLFLFSEVGDDDAPTRLRVGSHRPVARLLAPYGEGGEEMLPLSLRAAEATADLPVTLATGRPGDVYLCHPFLVHAAQRHQGSRPRFMAQPGVLPSGPFDVENGTSPVEVAIREALAEKPERTGQRK</sequence>
<evidence type="ECO:0000313" key="2">
    <source>
        <dbReference type="Proteomes" id="UP001556631"/>
    </source>
</evidence>
<accession>A0ABV3SX77</accession>
<dbReference type="EMBL" id="JBFPJR010000007">
    <property type="protein sequence ID" value="MEX0427140.1"/>
    <property type="molecule type" value="Genomic_DNA"/>
</dbReference>
<keyword evidence="2" id="KW-1185">Reference proteome</keyword>
<dbReference type="Proteomes" id="UP001556631">
    <property type="component" value="Unassembled WGS sequence"/>
</dbReference>
<organism evidence="1 2">
    <name type="scientific">Nocardioides eburneus</name>
    <dbReference type="NCBI Taxonomy" id="3231482"/>
    <lineage>
        <taxon>Bacteria</taxon>
        <taxon>Bacillati</taxon>
        <taxon>Actinomycetota</taxon>
        <taxon>Actinomycetes</taxon>
        <taxon>Propionibacteriales</taxon>
        <taxon>Nocardioidaceae</taxon>
        <taxon>Nocardioides</taxon>
    </lineage>
</organism>
<dbReference type="SUPFAM" id="SSF51197">
    <property type="entry name" value="Clavaminate synthase-like"/>
    <property type="match status" value="1"/>
</dbReference>
<name>A0ABV3SX77_9ACTN</name>
<evidence type="ECO:0000313" key="1">
    <source>
        <dbReference type="EMBL" id="MEX0427140.1"/>
    </source>
</evidence>
<proteinExistence type="predicted"/>
<gene>
    <name evidence="1" type="ORF">AB3X52_05865</name>
</gene>
<reference evidence="1 2" key="1">
    <citation type="submission" date="2024-07" db="EMBL/GenBank/DDBJ databases">
        <authorList>
            <person name="Lee S."/>
            <person name="Kang M."/>
        </authorList>
    </citation>
    <scope>NUCLEOTIDE SEQUENCE [LARGE SCALE GENOMIC DNA]</scope>
    <source>
        <strain evidence="1 2">DS6</strain>
    </source>
</reference>